<gene>
    <name evidence="1" type="ORF">PEB0149_011200</name>
</gene>
<keyword evidence="2" id="KW-1185">Reference proteome</keyword>
<comment type="caution">
    <text evidence="1">The sequence shown here is derived from an EMBL/GenBank/DDBJ whole genome shotgun (WGS) entry which is preliminary data.</text>
</comment>
<dbReference type="EMBL" id="LXYT01000001">
    <property type="protein sequence ID" value="OLY43687.1"/>
    <property type="molecule type" value="Genomic_DNA"/>
</dbReference>
<accession>A0A1R0F9N2</accession>
<name>A0A1R0F9N2_9HYPH</name>
<evidence type="ECO:0000313" key="2">
    <source>
        <dbReference type="Proteomes" id="UP000187344"/>
    </source>
</evidence>
<sequence>MNTSVERKKNVGEEGVNAEDLLTSFAGALEVNFEGAKKKTGKQTGCFYRPFLL</sequence>
<organism evidence="1 2">
    <name type="scientific">Bartonella apis</name>
    <dbReference type="NCBI Taxonomy" id="1686310"/>
    <lineage>
        <taxon>Bacteria</taxon>
        <taxon>Pseudomonadati</taxon>
        <taxon>Pseudomonadota</taxon>
        <taxon>Alphaproteobacteria</taxon>
        <taxon>Hyphomicrobiales</taxon>
        <taxon>Bartonellaceae</taxon>
        <taxon>Bartonella</taxon>
    </lineage>
</organism>
<dbReference type="Proteomes" id="UP000187344">
    <property type="component" value="Unassembled WGS sequence"/>
</dbReference>
<reference evidence="1 2" key="1">
    <citation type="submission" date="2016-12" db="EMBL/GenBank/DDBJ databases">
        <title>Comparative genomics of Bartonella apis.</title>
        <authorList>
            <person name="Engel P."/>
        </authorList>
    </citation>
    <scope>NUCLEOTIDE SEQUENCE [LARGE SCALE GENOMIC DNA]</scope>
    <source>
        <strain evidence="1 2">PEB0149</strain>
    </source>
</reference>
<protein>
    <submittedName>
        <fullName evidence="1">Uncharacterized protein</fullName>
    </submittedName>
</protein>
<dbReference type="AlphaFoldDB" id="A0A1R0F9N2"/>
<evidence type="ECO:0000313" key="1">
    <source>
        <dbReference type="EMBL" id="OLY43687.1"/>
    </source>
</evidence>
<proteinExistence type="predicted"/>